<evidence type="ECO:0000313" key="2">
    <source>
        <dbReference type="Proteomes" id="UP000054018"/>
    </source>
</evidence>
<dbReference type="HOGENOM" id="CLU_1636073_0_0_1"/>
<dbReference type="OrthoDB" id="10494743at2759"/>
<organism evidence="1 2">
    <name type="scientific">Pisolithus microcarpus 441</name>
    <dbReference type="NCBI Taxonomy" id="765257"/>
    <lineage>
        <taxon>Eukaryota</taxon>
        <taxon>Fungi</taxon>
        <taxon>Dikarya</taxon>
        <taxon>Basidiomycota</taxon>
        <taxon>Agaricomycotina</taxon>
        <taxon>Agaricomycetes</taxon>
        <taxon>Agaricomycetidae</taxon>
        <taxon>Boletales</taxon>
        <taxon>Sclerodermatineae</taxon>
        <taxon>Pisolithaceae</taxon>
        <taxon>Pisolithus</taxon>
    </lineage>
</organism>
<protein>
    <submittedName>
        <fullName evidence="1">Uncharacterized protein</fullName>
    </submittedName>
</protein>
<proteinExistence type="predicted"/>
<dbReference type="AlphaFoldDB" id="A0A0C9YL49"/>
<evidence type="ECO:0000313" key="1">
    <source>
        <dbReference type="EMBL" id="KIK14529.1"/>
    </source>
</evidence>
<sequence length="162" mass="18057">MIVRIYPLFSTTHNVLMYILAKLRTGEVCPLSERRPVRRFRSKTTLPIAAAQKPMEPHDTALQAVLLPCCCGVGIVLCQMPALTYAKSYPLQMSRVITRLPWSSSPCDTCILRAIFPSQVALAVCVSPSGARKTWSLESRSVRGASYNNQRQPNNKGYILFV</sequence>
<reference evidence="2" key="2">
    <citation type="submission" date="2015-01" db="EMBL/GenBank/DDBJ databases">
        <title>Evolutionary Origins and Diversification of the Mycorrhizal Mutualists.</title>
        <authorList>
            <consortium name="DOE Joint Genome Institute"/>
            <consortium name="Mycorrhizal Genomics Consortium"/>
            <person name="Kohler A."/>
            <person name="Kuo A."/>
            <person name="Nagy L.G."/>
            <person name="Floudas D."/>
            <person name="Copeland A."/>
            <person name="Barry K.W."/>
            <person name="Cichocki N."/>
            <person name="Veneault-Fourrey C."/>
            <person name="LaButti K."/>
            <person name="Lindquist E.A."/>
            <person name="Lipzen A."/>
            <person name="Lundell T."/>
            <person name="Morin E."/>
            <person name="Murat C."/>
            <person name="Riley R."/>
            <person name="Ohm R."/>
            <person name="Sun H."/>
            <person name="Tunlid A."/>
            <person name="Henrissat B."/>
            <person name="Grigoriev I.V."/>
            <person name="Hibbett D.S."/>
            <person name="Martin F."/>
        </authorList>
    </citation>
    <scope>NUCLEOTIDE SEQUENCE [LARGE SCALE GENOMIC DNA]</scope>
    <source>
        <strain evidence="2">441</strain>
    </source>
</reference>
<gene>
    <name evidence="1" type="ORF">PISMIDRAFT_350615</name>
</gene>
<accession>A0A0C9YL49</accession>
<dbReference type="EMBL" id="KN833934">
    <property type="protein sequence ID" value="KIK14529.1"/>
    <property type="molecule type" value="Genomic_DNA"/>
</dbReference>
<name>A0A0C9YL49_9AGAM</name>
<keyword evidence="2" id="KW-1185">Reference proteome</keyword>
<reference evidence="1 2" key="1">
    <citation type="submission" date="2014-04" db="EMBL/GenBank/DDBJ databases">
        <authorList>
            <consortium name="DOE Joint Genome Institute"/>
            <person name="Kuo A."/>
            <person name="Kohler A."/>
            <person name="Costa M.D."/>
            <person name="Nagy L.G."/>
            <person name="Floudas D."/>
            <person name="Copeland A."/>
            <person name="Barry K.W."/>
            <person name="Cichocki N."/>
            <person name="Veneault-Fourrey C."/>
            <person name="LaButti K."/>
            <person name="Lindquist E.A."/>
            <person name="Lipzen A."/>
            <person name="Lundell T."/>
            <person name="Morin E."/>
            <person name="Murat C."/>
            <person name="Sun H."/>
            <person name="Tunlid A."/>
            <person name="Henrissat B."/>
            <person name="Grigoriev I.V."/>
            <person name="Hibbett D.S."/>
            <person name="Martin F."/>
            <person name="Nordberg H.P."/>
            <person name="Cantor M.N."/>
            <person name="Hua S.X."/>
        </authorList>
    </citation>
    <scope>NUCLEOTIDE SEQUENCE [LARGE SCALE GENOMIC DNA]</scope>
    <source>
        <strain evidence="1 2">441</strain>
    </source>
</reference>
<dbReference type="Proteomes" id="UP000054018">
    <property type="component" value="Unassembled WGS sequence"/>
</dbReference>